<proteinExistence type="predicted"/>
<feature type="region of interest" description="Disordered" evidence="1">
    <location>
        <begin position="110"/>
        <end position="207"/>
    </location>
</feature>
<dbReference type="AlphaFoldDB" id="A0A7V1LKT1"/>
<feature type="region of interest" description="Disordered" evidence="1">
    <location>
        <begin position="236"/>
        <end position="265"/>
    </location>
</feature>
<feature type="transmembrane region" description="Helical" evidence="2">
    <location>
        <begin position="80"/>
        <end position="102"/>
    </location>
</feature>
<organism evidence="3">
    <name type="scientific">Caldithrix abyssi</name>
    <dbReference type="NCBI Taxonomy" id="187145"/>
    <lineage>
        <taxon>Bacteria</taxon>
        <taxon>Pseudomonadati</taxon>
        <taxon>Calditrichota</taxon>
        <taxon>Calditrichia</taxon>
        <taxon>Calditrichales</taxon>
        <taxon>Calditrichaceae</taxon>
        <taxon>Caldithrix</taxon>
    </lineage>
</organism>
<feature type="compositionally biased region" description="Pro residues" evidence="1">
    <location>
        <begin position="250"/>
        <end position="260"/>
    </location>
</feature>
<keyword evidence="2" id="KW-1133">Transmembrane helix</keyword>
<evidence type="ECO:0000313" key="3">
    <source>
        <dbReference type="EMBL" id="HED09337.1"/>
    </source>
</evidence>
<protein>
    <recommendedName>
        <fullName evidence="4">Zinc-finger domain-containing protein</fullName>
    </recommendedName>
</protein>
<gene>
    <name evidence="3" type="ORF">ENJ10_01485</name>
</gene>
<reference evidence="3" key="1">
    <citation type="journal article" date="2020" name="mSystems">
        <title>Genome- and Community-Level Interaction Insights into Carbon Utilization and Element Cycling Functions of Hydrothermarchaeota in Hydrothermal Sediment.</title>
        <authorList>
            <person name="Zhou Z."/>
            <person name="Liu Y."/>
            <person name="Xu W."/>
            <person name="Pan J."/>
            <person name="Luo Z.H."/>
            <person name="Li M."/>
        </authorList>
    </citation>
    <scope>NUCLEOTIDE SEQUENCE [LARGE SCALE GENOMIC DNA]</scope>
    <source>
        <strain evidence="3">HyVt-456</strain>
    </source>
</reference>
<sequence>MSINKNNIEEWHERFLLGLLDEQELKQYEHYLAGNPGAREAQYELAQIIRGVEEAARAEMKAEIRQQITQGKYHDSPYILWYRVAAMLFFIVLLPAVIYFNYPGAAPPLALKQSSPTVEKTQTEALSGKEEAAGQATFAEEPPAENIPTLSPPPAQAENAGYGTAGSAPGPNQKNSTSGLNRKRRVEKNMQRAKISKPKPAQLPSSLADIRELPQKQERVSPPDRPLSPLRIQSLQESAPQPGKEDIHPPALPVEKPSPPILIQGKSGRGYRVSSLIVKTGKSRADSIGFMLWEDSGHIRLILSALPEKRVRELPQLEIDDRNEKYLLLMFPDSTRYRLPLGQKTGQAVRLP</sequence>
<evidence type="ECO:0008006" key="4">
    <source>
        <dbReference type="Google" id="ProtNLM"/>
    </source>
</evidence>
<comment type="caution">
    <text evidence="3">The sequence shown here is derived from an EMBL/GenBank/DDBJ whole genome shotgun (WGS) entry which is preliminary data.</text>
</comment>
<evidence type="ECO:0000256" key="2">
    <source>
        <dbReference type="SAM" id="Phobius"/>
    </source>
</evidence>
<keyword evidence="2" id="KW-0472">Membrane</keyword>
<feature type="compositionally biased region" description="Polar residues" evidence="1">
    <location>
        <begin position="112"/>
        <end position="125"/>
    </location>
</feature>
<dbReference type="Proteomes" id="UP000886005">
    <property type="component" value="Unassembled WGS sequence"/>
</dbReference>
<dbReference type="EMBL" id="DRLD01000040">
    <property type="protein sequence ID" value="HED09337.1"/>
    <property type="molecule type" value="Genomic_DNA"/>
</dbReference>
<name>A0A7V1LKT1_CALAY</name>
<keyword evidence="2" id="KW-0812">Transmembrane</keyword>
<accession>A0A7V1LKT1</accession>
<evidence type="ECO:0000256" key="1">
    <source>
        <dbReference type="SAM" id="MobiDB-lite"/>
    </source>
</evidence>
<feature type="compositionally biased region" description="Polar residues" evidence="1">
    <location>
        <begin position="170"/>
        <end position="180"/>
    </location>
</feature>